<keyword evidence="2" id="KW-1185">Reference proteome</keyword>
<reference evidence="1 2" key="1">
    <citation type="submission" date="2013-11" db="EMBL/GenBank/DDBJ databases">
        <title>Genomic analysis of Pelistega sp. HM-7.</title>
        <authorList>
            <person name="Kumbhare S.V."/>
            <person name="Shetty S.A."/>
            <person name="Sharma O."/>
            <person name="Dhotre D.P."/>
        </authorList>
    </citation>
    <scope>NUCLEOTIDE SEQUENCE [LARGE SCALE GENOMIC DNA]</scope>
    <source>
        <strain evidence="1 2">HM-7</strain>
    </source>
</reference>
<name>V8G7F1_9BURK</name>
<accession>V8G7F1</accession>
<proteinExistence type="predicted"/>
<evidence type="ECO:0000313" key="2">
    <source>
        <dbReference type="Proteomes" id="UP000018766"/>
    </source>
</evidence>
<dbReference type="EMBL" id="AYSV01000068">
    <property type="protein sequence ID" value="ETD72350.1"/>
    <property type="molecule type" value="Genomic_DNA"/>
</dbReference>
<dbReference type="Proteomes" id="UP000018766">
    <property type="component" value="Unassembled WGS sequence"/>
</dbReference>
<organism evidence="1 2">
    <name type="scientific">Pelistega indica</name>
    <dbReference type="NCBI Taxonomy" id="1414851"/>
    <lineage>
        <taxon>Bacteria</taxon>
        <taxon>Pseudomonadati</taxon>
        <taxon>Pseudomonadota</taxon>
        <taxon>Betaproteobacteria</taxon>
        <taxon>Burkholderiales</taxon>
        <taxon>Alcaligenaceae</taxon>
        <taxon>Pelistega</taxon>
    </lineage>
</organism>
<dbReference type="AlphaFoldDB" id="V8G7F1"/>
<protein>
    <submittedName>
        <fullName evidence="1">Uncharacterized protein</fullName>
    </submittedName>
</protein>
<gene>
    <name evidence="1" type="ORF">V757_04700</name>
</gene>
<evidence type="ECO:0000313" key="1">
    <source>
        <dbReference type="EMBL" id="ETD72350.1"/>
    </source>
</evidence>
<comment type="caution">
    <text evidence="1">The sequence shown here is derived from an EMBL/GenBank/DDBJ whole genome shotgun (WGS) entry which is preliminary data.</text>
</comment>
<sequence>MYSPDAYVDSFLIGLKIKKPARQNPITDCQHTVSLRVNYQSITKVDTFGVQVL</sequence>